<protein>
    <submittedName>
        <fullName evidence="7">Cytochrome P450</fullName>
    </submittedName>
</protein>
<evidence type="ECO:0000256" key="5">
    <source>
        <dbReference type="RuleBase" id="RU000461"/>
    </source>
</evidence>
<comment type="caution">
    <text evidence="7">The sequence shown here is derived from an EMBL/GenBank/DDBJ whole genome shotgun (WGS) entry which is preliminary data.</text>
</comment>
<keyword evidence="6" id="KW-1133">Transmembrane helix</keyword>
<dbReference type="EMBL" id="NESQ01000163">
    <property type="protein sequence ID" value="PUU77109.1"/>
    <property type="molecule type" value="Genomic_DNA"/>
</dbReference>
<sequence>MALDAVMSYVQEQILPLSKGTIAAIVFGVWLLYRIALVFYRLYLDPLSKFPGPKLAAATSLYEMYYDIVQDGTLVWKMDELHRRYGPIVRISPHSLRLRKSSAYHEIHRMGTPFIKDIRFYHLFGVPRSMFATIDVNLHRQRRSLLNPMFSRKGILDLEFLIKEKIDILCRRMREYEVQDKFLNCHRAFAALTADIVTEFAYAKCYNVLSTPDFASRAFDSYDTQHEVFLVLKHFPLMAKVMQALPFWLLVRLMPGGAGFAELEVDAKANLKALSTRMRTGKMEKNPTHRTVFGEILAQHPDPENADPTEMTNEATSIVAAGIHTSRWALCTGLLEVARDPLIQMKLFEELKTASPDINAQLSYLDCEKLPYLRGVILEMLRLSYGVIGPLPRRVPKTGAVVGGYHLPGDSTIEMDNYSLHHDEDIFPDSHRFWPERWQTSESKQNEKFVNAFGAGPRQCLGINLAFCELYLTVGTIFRRFEIDISARGTERMKSKEHWMNILRDEPLKCKVISRKE</sequence>
<feature type="binding site" description="axial binding residue" evidence="4">
    <location>
        <position position="460"/>
    </location>
    <ligand>
        <name>heme</name>
        <dbReference type="ChEBI" id="CHEBI:30413"/>
    </ligand>
    <ligandPart>
        <name>Fe</name>
        <dbReference type="ChEBI" id="CHEBI:18248"/>
    </ligandPart>
</feature>
<dbReference type="InterPro" id="IPR050121">
    <property type="entry name" value="Cytochrome_P450_monoxygenase"/>
</dbReference>
<evidence type="ECO:0000256" key="4">
    <source>
        <dbReference type="PIRSR" id="PIRSR602401-1"/>
    </source>
</evidence>
<reference evidence="7 8" key="1">
    <citation type="submission" date="2017-04" db="EMBL/GenBank/DDBJ databases">
        <title>Draft genome sequence of Tuber borchii Vittad., a whitish edible truffle.</title>
        <authorList>
            <consortium name="DOE Joint Genome Institute"/>
            <person name="Murat C."/>
            <person name="Kuo A."/>
            <person name="Barry K.W."/>
            <person name="Clum A."/>
            <person name="Dockter R.B."/>
            <person name="Fauchery L."/>
            <person name="Iotti M."/>
            <person name="Kohler A."/>
            <person name="Labutti K."/>
            <person name="Lindquist E.A."/>
            <person name="Lipzen A."/>
            <person name="Ohm R.A."/>
            <person name="Wang M."/>
            <person name="Grigoriev I.V."/>
            <person name="Zambonelli A."/>
            <person name="Martin F.M."/>
        </authorList>
    </citation>
    <scope>NUCLEOTIDE SEQUENCE [LARGE SCALE GENOMIC DNA]</scope>
    <source>
        <strain evidence="7 8">Tbo3840</strain>
    </source>
</reference>
<keyword evidence="8" id="KW-1185">Reference proteome</keyword>
<accession>A0A2T6ZNN2</accession>
<dbReference type="GO" id="GO:0005506">
    <property type="term" value="F:iron ion binding"/>
    <property type="evidence" value="ECO:0007669"/>
    <property type="project" value="InterPro"/>
</dbReference>
<keyword evidence="3 4" id="KW-0408">Iron</keyword>
<keyword evidence="5" id="KW-0560">Oxidoreductase</keyword>
<keyword evidence="6" id="KW-0812">Transmembrane</keyword>
<comment type="similarity">
    <text evidence="5">Belongs to the cytochrome P450 family.</text>
</comment>
<dbReference type="InterPro" id="IPR001128">
    <property type="entry name" value="Cyt_P450"/>
</dbReference>
<dbReference type="PANTHER" id="PTHR24305:SF152">
    <property type="entry name" value="P450, PUTATIVE (EUROFUNG)-RELATED"/>
    <property type="match status" value="1"/>
</dbReference>
<name>A0A2T6ZNN2_TUBBO</name>
<dbReference type="InterPro" id="IPR017972">
    <property type="entry name" value="Cyt_P450_CS"/>
</dbReference>
<gene>
    <name evidence="7" type="ORF">B9Z19DRAFT_1027707</name>
</gene>
<dbReference type="InterPro" id="IPR036396">
    <property type="entry name" value="Cyt_P450_sf"/>
</dbReference>
<organism evidence="7 8">
    <name type="scientific">Tuber borchii</name>
    <name type="common">White truffle</name>
    <dbReference type="NCBI Taxonomy" id="42251"/>
    <lineage>
        <taxon>Eukaryota</taxon>
        <taxon>Fungi</taxon>
        <taxon>Dikarya</taxon>
        <taxon>Ascomycota</taxon>
        <taxon>Pezizomycotina</taxon>
        <taxon>Pezizomycetes</taxon>
        <taxon>Pezizales</taxon>
        <taxon>Tuberaceae</taxon>
        <taxon>Tuber</taxon>
    </lineage>
</organism>
<evidence type="ECO:0000256" key="2">
    <source>
        <dbReference type="ARBA" id="ARBA00022723"/>
    </source>
</evidence>
<evidence type="ECO:0000256" key="3">
    <source>
        <dbReference type="ARBA" id="ARBA00023004"/>
    </source>
</evidence>
<dbReference type="Proteomes" id="UP000244722">
    <property type="component" value="Unassembled WGS sequence"/>
</dbReference>
<dbReference type="GO" id="GO:0004497">
    <property type="term" value="F:monooxygenase activity"/>
    <property type="evidence" value="ECO:0007669"/>
    <property type="project" value="UniProtKB-KW"/>
</dbReference>
<keyword evidence="6" id="KW-0472">Membrane</keyword>
<dbReference type="Gene3D" id="1.10.630.10">
    <property type="entry name" value="Cytochrome P450"/>
    <property type="match status" value="1"/>
</dbReference>
<dbReference type="GO" id="GO:0016705">
    <property type="term" value="F:oxidoreductase activity, acting on paired donors, with incorporation or reduction of molecular oxygen"/>
    <property type="evidence" value="ECO:0007669"/>
    <property type="project" value="InterPro"/>
</dbReference>
<dbReference type="AlphaFoldDB" id="A0A2T6ZNN2"/>
<evidence type="ECO:0000256" key="1">
    <source>
        <dbReference type="ARBA" id="ARBA00001971"/>
    </source>
</evidence>
<dbReference type="STRING" id="42251.A0A2T6ZNN2"/>
<dbReference type="CDD" id="cd11062">
    <property type="entry name" value="CYP58-like"/>
    <property type="match status" value="1"/>
</dbReference>
<keyword evidence="4 5" id="KW-0349">Heme</keyword>
<dbReference type="OrthoDB" id="3945418at2759"/>
<dbReference type="PROSITE" id="PS00086">
    <property type="entry name" value="CYTOCHROME_P450"/>
    <property type="match status" value="1"/>
</dbReference>
<proteinExistence type="inferred from homology"/>
<dbReference type="PRINTS" id="PR00463">
    <property type="entry name" value="EP450I"/>
</dbReference>
<keyword evidence="5" id="KW-0503">Monooxygenase</keyword>
<dbReference type="Pfam" id="PF00067">
    <property type="entry name" value="p450"/>
    <property type="match status" value="1"/>
</dbReference>
<comment type="cofactor">
    <cofactor evidence="1 4">
        <name>heme</name>
        <dbReference type="ChEBI" id="CHEBI:30413"/>
    </cofactor>
</comment>
<evidence type="ECO:0000313" key="8">
    <source>
        <dbReference type="Proteomes" id="UP000244722"/>
    </source>
</evidence>
<dbReference type="GO" id="GO:0020037">
    <property type="term" value="F:heme binding"/>
    <property type="evidence" value="ECO:0007669"/>
    <property type="project" value="InterPro"/>
</dbReference>
<feature type="transmembrane region" description="Helical" evidence="6">
    <location>
        <begin position="20"/>
        <end position="44"/>
    </location>
</feature>
<dbReference type="PANTHER" id="PTHR24305">
    <property type="entry name" value="CYTOCHROME P450"/>
    <property type="match status" value="1"/>
</dbReference>
<evidence type="ECO:0000313" key="7">
    <source>
        <dbReference type="EMBL" id="PUU77109.1"/>
    </source>
</evidence>
<dbReference type="SUPFAM" id="SSF48264">
    <property type="entry name" value="Cytochrome P450"/>
    <property type="match status" value="1"/>
</dbReference>
<keyword evidence="2 4" id="KW-0479">Metal-binding</keyword>
<dbReference type="InterPro" id="IPR002401">
    <property type="entry name" value="Cyt_P450_E_grp-I"/>
</dbReference>
<evidence type="ECO:0000256" key="6">
    <source>
        <dbReference type="SAM" id="Phobius"/>
    </source>
</evidence>